<dbReference type="RefSeq" id="WP_183819142.1">
    <property type="nucleotide sequence ID" value="NZ_JACHOB010000006.1"/>
</dbReference>
<dbReference type="SUPFAM" id="SSF53187">
    <property type="entry name" value="Zn-dependent exopeptidases"/>
    <property type="match status" value="1"/>
</dbReference>
<proteinExistence type="predicted"/>
<reference evidence="1 2" key="1">
    <citation type="submission" date="2020-08" db="EMBL/GenBank/DDBJ databases">
        <title>Genomic Encyclopedia of Type Strains, Phase IV (KMG-IV): sequencing the most valuable type-strain genomes for metagenomic binning, comparative biology and taxonomic classification.</title>
        <authorList>
            <person name="Goeker M."/>
        </authorList>
    </citation>
    <scope>NUCLEOTIDE SEQUENCE [LARGE SCALE GENOMIC DNA]</scope>
    <source>
        <strain evidence="1 2">DSM 102850</strain>
    </source>
</reference>
<dbReference type="Pfam" id="PF05013">
    <property type="entry name" value="FGase"/>
    <property type="match status" value="1"/>
</dbReference>
<comment type="caution">
    <text evidence="1">The sequence shown here is derived from an EMBL/GenBank/DDBJ whole genome shotgun (WGS) entry which is preliminary data.</text>
</comment>
<organism evidence="1 2">
    <name type="scientific">Parvularcula dongshanensis</name>
    <dbReference type="NCBI Taxonomy" id="1173995"/>
    <lineage>
        <taxon>Bacteria</taxon>
        <taxon>Pseudomonadati</taxon>
        <taxon>Pseudomonadota</taxon>
        <taxon>Alphaproteobacteria</taxon>
        <taxon>Parvularculales</taxon>
        <taxon>Parvularculaceae</taxon>
        <taxon>Parvularcula</taxon>
    </lineage>
</organism>
<name>A0A840I6V9_9PROT</name>
<sequence>MTIGTTRPHWDIQRRGGPVLATAVHAGHVIREELKPYLAISEIDQRREEDPMTGIWSTVGDDAFRSYDSRFQCDLNRPRDKAVYRTPDDAWGLTVWKELPPEEMLERSLAAWDDFYEMMATWIEGLIAECGKVLILDIHSYNHRRDGADAEPAPGKDNPDIDLGVTTLDRDRFGSVLEAVKGPLMETPARGHYPDVRENVRYPDGGHWPEWVFANYGDDVATITLEYKKFYMDEWSGDAFLPVVEDLRVGLDRAAEAGRHALARL</sequence>
<dbReference type="EMBL" id="JACHOB010000006">
    <property type="protein sequence ID" value="MBB4659983.1"/>
    <property type="molecule type" value="Genomic_DNA"/>
</dbReference>
<dbReference type="Proteomes" id="UP000563524">
    <property type="component" value="Unassembled WGS sequence"/>
</dbReference>
<accession>A0A840I6V9</accession>
<protein>
    <recommendedName>
        <fullName evidence="3">N-formylglutamate amidohydrolase</fullName>
    </recommendedName>
</protein>
<dbReference type="InterPro" id="IPR007709">
    <property type="entry name" value="N-FG_amidohydro"/>
</dbReference>
<dbReference type="Gene3D" id="3.40.630.40">
    <property type="entry name" value="Zn-dependent exopeptidases"/>
    <property type="match status" value="1"/>
</dbReference>
<evidence type="ECO:0000313" key="1">
    <source>
        <dbReference type="EMBL" id="MBB4659983.1"/>
    </source>
</evidence>
<keyword evidence="2" id="KW-1185">Reference proteome</keyword>
<gene>
    <name evidence="1" type="ORF">GGQ59_002527</name>
</gene>
<evidence type="ECO:0008006" key="3">
    <source>
        <dbReference type="Google" id="ProtNLM"/>
    </source>
</evidence>
<evidence type="ECO:0000313" key="2">
    <source>
        <dbReference type="Proteomes" id="UP000563524"/>
    </source>
</evidence>
<dbReference type="AlphaFoldDB" id="A0A840I6V9"/>